<dbReference type="Proteomes" id="UP000584867">
    <property type="component" value="Unassembled WGS sequence"/>
</dbReference>
<evidence type="ECO:0000313" key="10">
    <source>
        <dbReference type="EMBL" id="MBB5063612.1"/>
    </source>
</evidence>
<reference evidence="10 11" key="1">
    <citation type="submission" date="2020-08" db="EMBL/GenBank/DDBJ databases">
        <title>Genomic Encyclopedia of Type Strains, Phase IV (KMG-V): Genome sequencing to study the core and pangenomes of soil and plant-associated prokaryotes.</title>
        <authorList>
            <person name="Whitman W."/>
        </authorList>
    </citation>
    <scope>NUCLEOTIDE SEQUENCE [LARGE SCALE GENOMIC DNA]</scope>
    <source>
        <strain evidence="10 11">X5P3</strain>
    </source>
</reference>
<dbReference type="Gene3D" id="2.40.170.20">
    <property type="entry name" value="TonB-dependent receptor, beta-barrel domain"/>
    <property type="match status" value="1"/>
</dbReference>
<feature type="chain" id="PRO_5031429108" description="TonB-dependent transporter Oar-like beta-barrel domain-containing protein" evidence="8">
    <location>
        <begin position="23"/>
        <end position="1165"/>
    </location>
</feature>
<keyword evidence="8" id="KW-0732">Signal</keyword>
<dbReference type="SUPFAM" id="SSF56935">
    <property type="entry name" value="Porins"/>
    <property type="match status" value="1"/>
</dbReference>
<keyword evidence="6" id="KW-0998">Cell outer membrane</keyword>
<feature type="region of interest" description="Disordered" evidence="7">
    <location>
        <begin position="337"/>
        <end position="365"/>
    </location>
</feature>
<protein>
    <recommendedName>
        <fullName evidence="9">TonB-dependent transporter Oar-like beta-barrel domain-containing protein</fullName>
    </recommendedName>
</protein>
<evidence type="ECO:0000256" key="1">
    <source>
        <dbReference type="ARBA" id="ARBA00004571"/>
    </source>
</evidence>
<dbReference type="RefSeq" id="WP_184254926.1">
    <property type="nucleotide sequence ID" value="NZ_JACHIO010000007.1"/>
</dbReference>
<comment type="caution">
    <text evidence="10">The sequence shown here is derived from an EMBL/GenBank/DDBJ whole genome shotgun (WGS) entry which is preliminary data.</text>
</comment>
<dbReference type="SUPFAM" id="SSF49464">
    <property type="entry name" value="Carboxypeptidase regulatory domain-like"/>
    <property type="match status" value="1"/>
</dbReference>
<dbReference type="Pfam" id="PF13620">
    <property type="entry name" value="CarboxypepD_reg"/>
    <property type="match status" value="1"/>
</dbReference>
<keyword evidence="3" id="KW-1134">Transmembrane beta strand</keyword>
<feature type="signal peptide" evidence="8">
    <location>
        <begin position="1"/>
        <end position="22"/>
    </location>
</feature>
<feature type="compositionally biased region" description="Polar residues" evidence="7">
    <location>
        <begin position="337"/>
        <end position="360"/>
    </location>
</feature>
<gene>
    <name evidence="10" type="ORF">HDF15_001957</name>
</gene>
<evidence type="ECO:0000256" key="5">
    <source>
        <dbReference type="ARBA" id="ARBA00023136"/>
    </source>
</evidence>
<dbReference type="Gene3D" id="2.60.40.1120">
    <property type="entry name" value="Carboxypeptidase-like, regulatory domain"/>
    <property type="match status" value="1"/>
</dbReference>
<keyword evidence="2" id="KW-0813">Transport</keyword>
<dbReference type="InterPro" id="IPR057601">
    <property type="entry name" value="Oar-like_b-barrel"/>
</dbReference>
<feature type="domain" description="TonB-dependent transporter Oar-like beta-barrel" evidence="9">
    <location>
        <begin position="243"/>
        <end position="1158"/>
    </location>
</feature>
<evidence type="ECO:0000256" key="6">
    <source>
        <dbReference type="ARBA" id="ARBA00023237"/>
    </source>
</evidence>
<keyword evidence="4" id="KW-0812">Transmembrane</keyword>
<evidence type="ECO:0000256" key="8">
    <source>
        <dbReference type="SAM" id="SignalP"/>
    </source>
</evidence>
<dbReference type="InterPro" id="IPR036942">
    <property type="entry name" value="Beta-barrel_TonB_sf"/>
</dbReference>
<evidence type="ECO:0000313" key="11">
    <source>
        <dbReference type="Proteomes" id="UP000584867"/>
    </source>
</evidence>
<evidence type="ECO:0000256" key="3">
    <source>
        <dbReference type="ARBA" id="ARBA00022452"/>
    </source>
</evidence>
<name>A0A7W7ZPZ0_9BACT</name>
<dbReference type="AlphaFoldDB" id="A0A7W7ZPZ0"/>
<dbReference type="GO" id="GO:0044718">
    <property type="term" value="P:siderophore transmembrane transport"/>
    <property type="evidence" value="ECO:0007669"/>
    <property type="project" value="TreeGrafter"/>
</dbReference>
<dbReference type="PANTHER" id="PTHR30069">
    <property type="entry name" value="TONB-DEPENDENT OUTER MEMBRANE RECEPTOR"/>
    <property type="match status" value="1"/>
</dbReference>
<dbReference type="GO" id="GO:0009279">
    <property type="term" value="C:cell outer membrane"/>
    <property type="evidence" value="ECO:0007669"/>
    <property type="project" value="UniProtKB-SubCell"/>
</dbReference>
<dbReference type="InterPro" id="IPR008969">
    <property type="entry name" value="CarboxyPept-like_regulatory"/>
</dbReference>
<organism evidence="10 11">
    <name type="scientific">Granulicella mallensis</name>
    <dbReference type="NCBI Taxonomy" id="940614"/>
    <lineage>
        <taxon>Bacteria</taxon>
        <taxon>Pseudomonadati</taxon>
        <taxon>Acidobacteriota</taxon>
        <taxon>Terriglobia</taxon>
        <taxon>Terriglobales</taxon>
        <taxon>Acidobacteriaceae</taxon>
        <taxon>Granulicella</taxon>
    </lineage>
</organism>
<comment type="subcellular location">
    <subcellularLocation>
        <location evidence="1">Cell outer membrane</location>
        <topology evidence="1">Multi-pass membrane protein</topology>
    </subcellularLocation>
</comment>
<dbReference type="Pfam" id="PF25183">
    <property type="entry name" value="OMP_b-brl_4"/>
    <property type="match status" value="1"/>
</dbReference>
<sequence>MRYIRFTGYLLALIGLSSPLLAQNASVSGQVVDPQHAVISDATVTLMNTETQVQARTKTNTKGNFILPPVVPGHYEVKAIAQGFTSTILKGVTLELGESKVLTLELKVGAVQQTVEVTSTPPELNTSSADRGLLIEPTFVQSIPLNIRNPLQLIDFAAGVTKGDDGLSGQDSTSESRTNTFRINGAKSATTDVLIDGATNTTAYYNQDAGIPGVESVQEFRVYTDAYAPEFGRTSGGLVSYALRSGTNRLHGSVFEFFRNEDLDANGYNANNSATPTPRGHFSRNQYGATLGGPVVIPKLYDGRDKTFFFVSYEGLRDTSAGSFLGTVPTALERTGDFSQTKDANGNQIDIYDPSTTNTAGPGYSRTKLNANTPNANKITTPLNPIGVAIVNLYPLPNRPGTGGSDLDNFFSNAPGTDDNNSFDIRIDHKFSEHQSIFGHITDFTNHINYNDYFGNGLSPEDANDRIPGKNITVDHTWIIKQNLIFEHHFSWAHSESNRAETVLKSPASLGFNGSVAPGITANLTPSISISGPGAVGGYSSLGNDYPFEANFSSVYQYAAAMTWVKGNHTVKFGLDWRRYPTQLWDPEQMSVSGGAGLTDGFTKGTTTALTDSGNGVAELLLGYGSVSSGYEPETQSVHDYRAVYVQDAFQVNPRLTVTYGLRYSYETGDVEKNNLLNYLNTTAVSPLQAQVPSLKLTGGVGIPGLGGTSRQLQNPEKTSFDPRIGVAYRLNDKTVMHAGFGIFRHPAAAWQQFPNADGGIRTSTSVDTEADKETPLPGFQLGNPFPLGLPAPAGNAAGLGIDVGDSVEGPLRHQNVPYQENWSFDIQRTLPGDFVVTAAYVGNEGVHLLVNEQLNQLPDADLALGSKLLTLVPNPLYGLIDPVSSINTPTVQNMQLLRPHPQYQNFEATGVGVGHSTYHAGQLTVEHRLRHGLAVVFAYTYSKAIDNVGEMTSVAGTMGALTDTYCPRCDRSRSDQNETHVLRWSTRYELPFGSGKAFLNQGFVKHIVGGWALSAIYQIDTGRPLAVSYTDVANTGSSSTLSRPNIVPGVSDKAPGGPQIKLKGIYFNKAAFAATPTYSFGTANRYLSDVNSPTAWDLDSMLEKSTQLSNRFTLSFRAEMFNALNNVTFSGPTTSFTSSTFGQEATLSQSNTPRNVQLSMRLAF</sequence>
<evidence type="ECO:0000256" key="4">
    <source>
        <dbReference type="ARBA" id="ARBA00022692"/>
    </source>
</evidence>
<dbReference type="EMBL" id="JACHIO010000007">
    <property type="protein sequence ID" value="MBB5063612.1"/>
    <property type="molecule type" value="Genomic_DNA"/>
</dbReference>
<evidence type="ECO:0000256" key="2">
    <source>
        <dbReference type="ARBA" id="ARBA00022448"/>
    </source>
</evidence>
<evidence type="ECO:0000259" key="9">
    <source>
        <dbReference type="Pfam" id="PF25183"/>
    </source>
</evidence>
<dbReference type="InterPro" id="IPR039426">
    <property type="entry name" value="TonB-dep_rcpt-like"/>
</dbReference>
<proteinExistence type="predicted"/>
<dbReference type="PANTHER" id="PTHR30069:SF46">
    <property type="entry name" value="OAR PROTEIN"/>
    <property type="match status" value="1"/>
</dbReference>
<dbReference type="GO" id="GO:0015344">
    <property type="term" value="F:siderophore uptake transmembrane transporter activity"/>
    <property type="evidence" value="ECO:0007669"/>
    <property type="project" value="TreeGrafter"/>
</dbReference>
<evidence type="ECO:0000256" key="7">
    <source>
        <dbReference type="SAM" id="MobiDB-lite"/>
    </source>
</evidence>
<accession>A0A7W7ZPZ0</accession>
<keyword evidence="5" id="KW-0472">Membrane</keyword>